<sequence length="111" mass="11483">MRDVTAGGMCALMRAVQIRAGPVGDGARPRGGGRGRIGHGGVVHRAAEDPLAEEHHGTVHLRSAGASRGGREGPGAPAAGNTHFFVGTWQPLTVREKLFPEGRGCRGTNGR</sequence>
<feature type="compositionally biased region" description="Basic and acidic residues" evidence="1">
    <location>
        <begin position="47"/>
        <end position="57"/>
    </location>
</feature>
<name>A0ABN3BXF1_9ACTN</name>
<feature type="region of interest" description="Disordered" evidence="1">
    <location>
        <begin position="22"/>
        <end position="41"/>
    </location>
</feature>
<dbReference type="Proteomes" id="UP001501391">
    <property type="component" value="Unassembled WGS sequence"/>
</dbReference>
<feature type="region of interest" description="Disordered" evidence="1">
    <location>
        <begin position="47"/>
        <end position="83"/>
    </location>
</feature>
<evidence type="ECO:0000313" key="2">
    <source>
        <dbReference type="EMBL" id="GAA2201519.1"/>
    </source>
</evidence>
<proteinExistence type="predicted"/>
<dbReference type="EMBL" id="BAAAOQ010000020">
    <property type="protein sequence ID" value="GAA2201519.1"/>
    <property type="molecule type" value="Genomic_DNA"/>
</dbReference>
<accession>A0ABN3BXF1</accession>
<reference evidence="2 3" key="1">
    <citation type="journal article" date="2019" name="Int. J. Syst. Evol. Microbiol.">
        <title>The Global Catalogue of Microorganisms (GCM) 10K type strain sequencing project: providing services to taxonomists for standard genome sequencing and annotation.</title>
        <authorList>
            <consortium name="The Broad Institute Genomics Platform"/>
            <consortium name="The Broad Institute Genome Sequencing Center for Infectious Disease"/>
            <person name="Wu L."/>
            <person name="Ma J."/>
        </authorList>
    </citation>
    <scope>NUCLEOTIDE SEQUENCE [LARGE SCALE GENOMIC DNA]</scope>
    <source>
        <strain evidence="2 3">JCM 14924</strain>
    </source>
</reference>
<keyword evidence="3" id="KW-1185">Reference proteome</keyword>
<gene>
    <name evidence="2" type="ORF">GCM10009787_56760</name>
</gene>
<comment type="caution">
    <text evidence="2">The sequence shown here is derived from an EMBL/GenBank/DDBJ whole genome shotgun (WGS) entry which is preliminary data.</text>
</comment>
<evidence type="ECO:0000313" key="3">
    <source>
        <dbReference type="Proteomes" id="UP001501391"/>
    </source>
</evidence>
<protein>
    <submittedName>
        <fullName evidence="2">Uncharacterized protein</fullName>
    </submittedName>
</protein>
<evidence type="ECO:0000256" key="1">
    <source>
        <dbReference type="SAM" id="MobiDB-lite"/>
    </source>
</evidence>
<organism evidence="2 3">
    <name type="scientific">Streptomyces bangladeshensis</name>
    <dbReference type="NCBI Taxonomy" id="295352"/>
    <lineage>
        <taxon>Bacteria</taxon>
        <taxon>Bacillati</taxon>
        <taxon>Actinomycetota</taxon>
        <taxon>Actinomycetes</taxon>
        <taxon>Kitasatosporales</taxon>
        <taxon>Streptomycetaceae</taxon>
        <taxon>Streptomyces</taxon>
    </lineage>
</organism>